<dbReference type="InterPro" id="IPR016164">
    <property type="entry name" value="FAD-linked_Oxase-like_C"/>
</dbReference>
<dbReference type="PROSITE" id="PS51387">
    <property type="entry name" value="FAD_PCMH"/>
    <property type="match status" value="1"/>
</dbReference>
<evidence type="ECO:0000256" key="2">
    <source>
        <dbReference type="ARBA" id="ARBA00022827"/>
    </source>
</evidence>
<organism evidence="5">
    <name type="scientific">uncultured Chloroflexota bacterium</name>
    <dbReference type="NCBI Taxonomy" id="166587"/>
    <lineage>
        <taxon>Bacteria</taxon>
        <taxon>Bacillati</taxon>
        <taxon>Chloroflexota</taxon>
        <taxon>environmental samples</taxon>
    </lineage>
</organism>
<keyword evidence="1" id="KW-0285">Flavoprotein</keyword>
<dbReference type="InterPro" id="IPR016166">
    <property type="entry name" value="FAD-bd_PCMH"/>
</dbReference>
<reference evidence="5" key="1">
    <citation type="journal article" date="2005" name="Environ. Microbiol.">
        <title>Genetic and functional properties of uncultivated thermophilic crenarchaeotes from a subsurface gold mine as revealed by analysis of genome fragments.</title>
        <authorList>
            <person name="Nunoura T."/>
            <person name="Hirayama H."/>
            <person name="Takami H."/>
            <person name="Oida H."/>
            <person name="Nishi S."/>
            <person name="Shimamura S."/>
            <person name="Suzuki Y."/>
            <person name="Inagaki F."/>
            <person name="Takai K."/>
            <person name="Nealson K.H."/>
            <person name="Horikoshi K."/>
        </authorList>
    </citation>
    <scope>NUCLEOTIDE SEQUENCE</scope>
</reference>
<dbReference type="Pfam" id="PF01565">
    <property type="entry name" value="FAD_binding_4"/>
    <property type="match status" value="1"/>
</dbReference>
<dbReference type="AlphaFoldDB" id="H5SER6"/>
<dbReference type="PANTHER" id="PTHR43762">
    <property type="entry name" value="L-GULONOLACTONE OXIDASE"/>
    <property type="match status" value="1"/>
</dbReference>
<evidence type="ECO:0000256" key="1">
    <source>
        <dbReference type="ARBA" id="ARBA00022630"/>
    </source>
</evidence>
<evidence type="ECO:0000259" key="4">
    <source>
        <dbReference type="PROSITE" id="PS51387"/>
    </source>
</evidence>
<dbReference type="InterPro" id="IPR016167">
    <property type="entry name" value="FAD-bd_PCMH_sub1"/>
</dbReference>
<dbReference type="SUPFAM" id="SSF55103">
    <property type="entry name" value="FAD-linked oxidases, C-terminal domain"/>
    <property type="match status" value="1"/>
</dbReference>
<keyword evidence="3" id="KW-0560">Oxidoreductase</keyword>
<dbReference type="Gene3D" id="3.30.43.10">
    <property type="entry name" value="Uridine Diphospho-n-acetylenolpyruvylglucosamine Reductase, domain 2"/>
    <property type="match status" value="1"/>
</dbReference>
<sequence length="466" mass="52824">MRFAFLENFGHSLGATCFLAQPENTEQIAALFDLARQRGMKITARGAGRSYNDAALNGGGLVLDLRRMNRILEWNAEQGLLRAEPGVTLEQVWQCVLPDGWWPPVVSGTMRTTLGGCLAANIHGKNNYQAGVIGEHVLEFRALLPGGEEVTCSPQQNADLFYAMIGGLGMLGIFTEITLQMKRVHSGLLEVQAWPVKELNAHLDSLEAQAPAFDYIVGWLDGTAGGKALGRGQIHAARYLLAGEDPNPQRTLSLEYQQLPKNILGIIPKAWMPWLMRPFMQNWSVALVNSGKYLLGKRRQRYLQSHAAFHFLLDYIPEWEKAYGQNGLIQYQSFLPKETAREIWREILQQLQKRGFPPYLGVTKRHRPDAFLLSHAVDGFSLALDFKVPSRDRQELRQLLQEFDKIIVEAGGRFYFAKNSETSAEIVRRFLGEETLQRFRVLKERCDPEHLLESDLYRRIFADRGK</sequence>
<dbReference type="EMBL" id="AP011696">
    <property type="protein sequence ID" value="BAL54652.1"/>
    <property type="molecule type" value="Genomic_DNA"/>
</dbReference>
<dbReference type="InterPro" id="IPR036318">
    <property type="entry name" value="FAD-bd_PCMH-like_sf"/>
</dbReference>
<protein>
    <submittedName>
        <fullName evidence="5">FAD dependent oxidoreductase</fullName>
    </submittedName>
</protein>
<feature type="domain" description="FAD-binding PCMH-type" evidence="4">
    <location>
        <begin position="11"/>
        <end position="184"/>
    </location>
</feature>
<reference evidence="5" key="2">
    <citation type="journal article" date="2012" name="PLoS ONE">
        <title>A Deeply Branching Thermophilic Bacterium with an Ancient Acetyl-CoA Pathway Dominates a Subsurface Ecosystem.</title>
        <authorList>
            <person name="Takami H."/>
            <person name="Noguchi H."/>
            <person name="Takaki Y."/>
            <person name="Uchiyama I."/>
            <person name="Toyoda A."/>
            <person name="Nishi S."/>
            <person name="Chee G.-J."/>
            <person name="Arai W."/>
            <person name="Nunoura T."/>
            <person name="Itoh T."/>
            <person name="Hattori M."/>
            <person name="Takai K."/>
        </authorList>
    </citation>
    <scope>NUCLEOTIDE SEQUENCE</scope>
</reference>
<dbReference type="GO" id="GO:0071949">
    <property type="term" value="F:FAD binding"/>
    <property type="evidence" value="ECO:0007669"/>
    <property type="project" value="InterPro"/>
</dbReference>
<dbReference type="InterPro" id="IPR010031">
    <property type="entry name" value="FAD_lactone_oxidase-like"/>
</dbReference>
<dbReference type="InterPro" id="IPR016169">
    <property type="entry name" value="FAD-bd_PCMH_sub2"/>
</dbReference>
<keyword evidence="2" id="KW-0274">FAD</keyword>
<gene>
    <name evidence="5" type="ORF">HGMM_F17E05C12</name>
</gene>
<evidence type="ECO:0000313" key="5">
    <source>
        <dbReference type="EMBL" id="BAL54652.1"/>
    </source>
</evidence>
<dbReference type="Gene3D" id="3.30.465.10">
    <property type="match status" value="1"/>
</dbReference>
<name>H5SER6_9CHLR</name>
<dbReference type="GO" id="GO:0016899">
    <property type="term" value="F:oxidoreductase activity, acting on the CH-OH group of donors, oxygen as acceptor"/>
    <property type="evidence" value="ECO:0007669"/>
    <property type="project" value="InterPro"/>
</dbReference>
<proteinExistence type="predicted"/>
<dbReference type="InterPro" id="IPR006094">
    <property type="entry name" value="Oxid_FAD_bind_N"/>
</dbReference>
<dbReference type="SUPFAM" id="SSF56176">
    <property type="entry name" value="FAD-binding/transporter-associated domain-like"/>
    <property type="match status" value="1"/>
</dbReference>
<evidence type="ECO:0000256" key="3">
    <source>
        <dbReference type="ARBA" id="ARBA00023002"/>
    </source>
</evidence>
<dbReference type="PANTHER" id="PTHR43762:SF1">
    <property type="entry name" value="D-ARABINONO-1,4-LACTONE OXIDASE"/>
    <property type="match status" value="1"/>
</dbReference>
<accession>H5SER6</accession>